<dbReference type="SMART" id="SM00822">
    <property type="entry name" value="PKS_KR"/>
    <property type="match status" value="1"/>
</dbReference>
<dbReference type="GO" id="GO:0004312">
    <property type="term" value="F:fatty acid synthase activity"/>
    <property type="evidence" value="ECO:0007669"/>
    <property type="project" value="TreeGrafter"/>
</dbReference>
<dbReference type="InterPro" id="IPR036736">
    <property type="entry name" value="ACP-like_sf"/>
</dbReference>
<dbReference type="InterPro" id="IPR014031">
    <property type="entry name" value="Ketoacyl_synth_C"/>
</dbReference>
<dbReference type="InterPro" id="IPR014030">
    <property type="entry name" value="Ketoacyl_synth_N"/>
</dbReference>
<protein>
    <submittedName>
        <fullName evidence="7">SDR family NAD(P)-dependent oxidoreductase</fullName>
    </submittedName>
</protein>
<dbReference type="InterPro" id="IPR016036">
    <property type="entry name" value="Malonyl_transacylase_ACP-bd"/>
</dbReference>
<evidence type="ECO:0000313" key="8">
    <source>
        <dbReference type="Proteomes" id="UP000669179"/>
    </source>
</evidence>
<dbReference type="InterPro" id="IPR020841">
    <property type="entry name" value="PKS_Beta-ketoAc_synthase_dom"/>
</dbReference>
<dbReference type="InterPro" id="IPR050091">
    <property type="entry name" value="PKS_NRPS_Biosynth_Enz"/>
</dbReference>
<dbReference type="InterPro" id="IPR014043">
    <property type="entry name" value="Acyl_transferase_dom"/>
</dbReference>
<dbReference type="InterPro" id="IPR036291">
    <property type="entry name" value="NAD(P)-bd_dom_sf"/>
</dbReference>
<feature type="active site" description="Proton acceptor; for dehydratase activity" evidence="4">
    <location>
        <position position="1354"/>
    </location>
</feature>
<feature type="active site" description="Proton donor; for dehydratase activity" evidence="4">
    <location>
        <position position="1500"/>
    </location>
</feature>
<proteinExistence type="predicted"/>
<dbReference type="SUPFAM" id="SSF55048">
    <property type="entry name" value="Probable ACP-binding domain of malonyl-CoA ACP transacylase"/>
    <property type="match status" value="1"/>
</dbReference>
<dbReference type="PRINTS" id="PR00081">
    <property type="entry name" value="GDHRDH"/>
</dbReference>
<dbReference type="Pfam" id="PF16197">
    <property type="entry name" value="KAsynt_C_assoc"/>
    <property type="match status" value="1"/>
</dbReference>
<dbReference type="InterPro" id="IPR016039">
    <property type="entry name" value="Thiolase-like"/>
</dbReference>
<dbReference type="GO" id="GO:0006633">
    <property type="term" value="P:fatty acid biosynthetic process"/>
    <property type="evidence" value="ECO:0007669"/>
    <property type="project" value="TreeGrafter"/>
</dbReference>
<dbReference type="Gene3D" id="3.40.47.10">
    <property type="match status" value="1"/>
</dbReference>
<dbReference type="InterPro" id="IPR013968">
    <property type="entry name" value="PKS_KR"/>
</dbReference>
<dbReference type="PANTHER" id="PTHR43775:SF37">
    <property type="entry name" value="SI:DKEY-61P9.11"/>
    <property type="match status" value="1"/>
</dbReference>
<dbReference type="Gene3D" id="3.40.50.720">
    <property type="entry name" value="NAD(P)-binding Rossmann-like Domain"/>
    <property type="match status" value="1"/>
</dbReference>
<evidence type="ECO:0000256" key="1">
    <source>
        <dbReference type="ARBA" id="ARBA00022450"/>
    </source>
</evidence>
<accession>A0A939PVV2</accession>
<name>A0A939PVV2_9ACTN</name>
<evidence type="ECO:0000313" key="7">
    <source>
        <dbReference type="EMBL" id="MBO2455776.1"/>
    </source>
</evidence>
<dbReference type="SMART" id="SM00825">
    <property type="entry name" value="PKS_KS"/>
    <property type="match status" value="1"/>
</dbReference>
<dbReference type="SUPFAM" id="SSF52151">
    <property type="entry name" value="FabD/lysophospholipase-like"/>
    <property type="match status" value="1"/>
</dbReference>
<dbReference type="PANTHER" id="PTHR43775">
    <property type="entry name" value="FATTY ACID SYNTHASE"/>
    <property type="match status" value="1"/>
</dbReference>
<keyword evidence="8" id="KW-1185">Reference proteome</keyword>
<dbReference type="EMBL" id="JAGEOJ010000042">
    <property type="protein sequence ID" value="MBO2455776.1"/>
    <property type="molecule type" value="Genomic_DNA"/>
</dbReference>
<dbReference type="InterPro" id="IPR016035">
    <property type="entry name" value="Acyl_Trfase/lysoPLipase"/>
</dbReference>
<dbReference type="InterPro" id="IPR049552">
    <property type="entry name" value="PKS_DH_N"/>
</dbReference>
<dbReference type="Pfam" id="PF14765">
    <property type="entry name" value="PS-DH"/>
    <property type="match status" value="1"/>
</dbReference>
<comment type="caution">
    <text evidence="7">The sequence shown here is derived from an EMBL/GenBank/DDBJ whole genome shotgun (WGS) entry which is preliminary data.</text>
</comment>
<dbReference type="Proteomes" id="UP000669179">
    <property type="component" value="Unassembled WGS sequence"/>
</dbReference>
<dbReference type="SUPFAM" id="SSF47336">
    <property type="entry name" value="ACP-like"/>
    <property type="match status" value="1"/>
</dbReference>
<dbReference type="Pfam" id="PF02801">
    <property type="entry name" value="Ketoacyl-synt_C"/>
    <property type="match status" value="1"/>
</dbReference>
<dbReference type="Gene3D" id="3.10.129.110">
    <property type="entry name" value="Polyketide synthase dehydratase"/>
    <property type="match status" value="1"/>
</dbReference>
<dbReference type="Gene3D" id="1.10.1200.10">
    <property type="entry name" value="ACP-like"/>
    <property type="match status" value="1"/>
</dbReference>
<dbReference type="InterPro" id="IPR002347">
    <property type="entry name" value="SDR_fam"/>
</dbReference>
<gene>
    <name evidence="7" type="ORF">J4573_52480</name>
</gene>
<feature type="region of interest" description="C-terminal hotdog fold" evidence="4">
    <location>
        <begin position="1454"/>
        <end position="1582"/>
    </location>
</feature>
<evidence type="ECO:0000256" key="4">
    <source>
        <dbReference type="PROSITE-ProRule" id="PRU01363"/>
    </source>
</evidence>
<dbReference type="InterPro" id="IPR001227">
    <property type="entry name" value="Ac_transferase_dom_sf"/>
</dbReference>
<dbReference type="InterPro" id="IPR032821">
    <property type="entry name" value="PKS_assoc"/>
</dbReference>
<dbReference type="PROSITE" id="PS52019">
    <property type="entry name" value="PKS_MFAS_DH"/>
    <property type="match status" value="1"/>
</dbReference>
<evidence type="ECO:0000256" key="2">
    <source>
        <dbReference type="ARBA" id="ARBA00022553"/>
    </source>
</evidence>
<dbReference type="CDD" id="cd00833">
    <property type="entry name" value="PKS"/>
    <property type="match status" value="1"/>
</dbReference>
<dbReference type="Pfam" id="PF00109">
    <property type="entry name" value="ketoacyl-synt"/>
    <property type="match status" value="1"/>
</dbReference>
<evidence type="ECO:0000259" key="6">
    <source>
        <dbReference type="PROSITE" id="PS52019"/>
    </source>
</evidence>
<dbReference type="SMART" id="SM00826">
    <property type="entry name" value="PKS_DH"/>
    <property type="match status" value="1"/>
</dbReference>
<dbReference type="SMART" id="SM00827">
    <property type="entry name" value="PKS_AT"/>
    <property type="match status" value="1"/>
</dbReference>
<keyword evidence="1" id="KW-0596">Phosphopantetheine</keyword>
<dbReference type="SUPFAM" id="SSF53901">
    <property type="entry name" value="Thiolase-like"/>
    <property type="match status" value="1"/>
</dbReference>
<dbReference type="InterPro" id="IPR057326">
    <property type="entry name" value="KR_dom"/>
</dbReference>
<dbReference type="Pfam" id="PF00698">
    <property type="entry name" value="Acyl_transf_1"/>
    <property type="match status" value="1"/>
</dbReference>
<dbReference type="SUPFAM" id="SSF51735">
    <property type="entry name" value="NAD(P)-binding Rossmann-fold domains"/>
    <property type="match status" value="1"/>
</dbReference>
<dbReference type="InterPro" id="IPR042104">
    <property type="entry name" value="PKS_dehydratase_sf"/>
</dbReference>
<keyword evidence="3" id="KW-0808">Transferase</keyword>
<organism evidence="7 8">
    <name type="scientific">Actinomadura barringtoniae</name>
    <dbReference type="NCBI Taxonomy" id="1427535"/>
    <lineage>
        <taxon>Bacteria</taxon>
        <taxon>Bacillati</taxon>
        <taxon>Actinomycetota</taxon>
        <taxon>Actinomycetes</taxon>
        <taxon>Streptosporangiales</taxon>
        <taxon>Thermomonosporaceae</taxon>
        <taxon>Actinomadura</taxon>
    </lineage>
</organism>
<reference evidence="7" key="1">
    <citation type="submission" date="2021-03" db="EMBL/GenBank/DDBJ databases">
        <authorList>
            <person name="Kanchanasin P."/>
            <person name="Saeng-In P."/>
            <person name="Phongsopitanun W."/>
            <person name="Yuki M."/>
            <person name="Kudo T."/>
            <person name="Ohkuma M."/>
            <person name="Tanasupawat S."/>
        </authorList>
    </citation>
    <scope>NUCLEOTIDE SEQUENCE</scope>
    <source>
        <strain evidence="7">GKU 128</strain>
    </source>
</reference>
<dbReference type="Pfam" id="PF08659">
    <property type="entry name" value="KR"/>
    <property type="match status" value="1"/>
</dbReference>
<evidence type="ECO:0000259" key="5">
    <source>
        <dbReference type="PROSITE" id="PS52004"/>
    </source>
</evidence>
<feature type="domain" description="PKS/mFAS DH" evidence="6">
    <location>
        <begin position="1314"/>
        <end position="1582"/>
    </location>
</feature>
<sequence length="1712" mass="178037">MTEAAMTGAIAIVGMGCRYPDADGPDRLWETVLAGRRAFRGIPRTRLNPDDYVGEAGDPDRTYARTAAVLEGWEFDRARFRVPGPAHRVTDPAHWLALEVASEALADAGFPGGEGLDRDRVSVVLGNTMAGEVSRAAQLRLRWPYVRRTVAAALAGEGLDDPTQARLLARLEQTYKAPFPEPNDESLAGGLANTIAGRICNHFDLRGGGHTVDGACASSLLSVIAGCSALLSGDADLVLAGGVDLSLDPFELVGFARTGALATDAMRVYDAAPTGFWPGEGCGMVALMRSEDAIAAGRTPLATVQGWGTSSDGQGGITRPEAGGQLLALRRAYRRAGFGPQTVGLFEGHGTGTAVGDRAELEALIAAHEGSRRNGPPAALGTVKANIGHTKAAAGVAGLIKAVQALRHRVLPPTTGCETPHPLLEDAPLRVVGEAEAWPDGPIPARAAVSAMGFGGINTHVVLEAAQHVPGQVTLRGPLGEQVFVMAAWSREELHVLLDRIAVRAETMSHAELLDLAATLPTEGEFRVGIVASDPGRLARRARLAARLETGGGLAAGPGIYAGSGARMPIGLLFTGQGSAVKGTAVDGGTDTAVAQPAIIGAALAALRRLERLGVRAAGAVGHSLGEIAALHWAGALTENDAMTLAERRGRIMAAQGRSGTGMASVAAEPDAVAELLRGTRLVVAADNGVAQVIAGDLGELDAVVAKARDQGLTVRRLEVGHAYHSPAMAAVAEPLAAFLAGMLISVPGRPVHSTITGVRLSADEDLRGLLVRQVTAPVRFREAVSGLARECGLLVEVGPAGGLAGLAEAVTGVPAVTLNAGGVAALFAAGAIRDAAPLFAGRFRRPFDLWRDPVFLESPCERAPEVRIPQQRTVQAPVPRHTRPGHGSVAETVRRLVAEALELPLDAIGDGDRLLADLHLNSLRVAQLAGRAATDCGRAAPTAPPALADATVGAVIEMIEALPRAGSADPAAPVAGVGEWHRILVPEPVAPEPAPVVGDDAVRVVLPEAPGDDDMERLVAAARDSLAYAVPLEVVDPGNVASGFVGTLRAEHPELTVHHVPGNAVRHRPLIFSGEASGEPEFPFGPQDVALITGGAKGIGLESARALARHGVRLVLMGRSADLDPAAVHGLGDDVRYVNADVTDADAVAKALAAIGPVSVLIHAAGVNRPARFADLDAADFADHAAPKVRGLANVLDALDALDPSDNSVLRAVVTYGSVIGRFGLAGEAHYALANGRMRELVRRTAARLPGCWVCNVEWTVWSGAGMGDRLDVLDGLGRAGVVPLPAERGGELLLRLLAARPAVPSVLVTGRLPALEAEAEAGVAGPHRVHTPGVELVTERELTASAPLLADHRVSGVTVVPAVVMLEAMASAARELTGRAPSGFADLRWHRPVTVPDEGARTLRICALRREDGTVDLAVRTDETGFEVDHAAGRTAGGPLTPPGVAAPETAPPAHEGAELYGSLFFHGPAYQRLIRYERLESKGCAAILRGGDGLAIDDASIHVLQGCVPHRRLLPVGCEAFARHPYENPGGELRVTAVERDHQGADYTYDVVVTATSDGRPVLSWRGLRLRDAGPLEHPGGLPAVLAGPYLERNAGALLGKGRRVRVESELCLPEEPSPWPGVAGEIVRLTGEPEEHAFTRVRTVEECLSQQGRDAASVPLTVEGVYEDGWVLMRVGNATAASCVLRLAGRTDPVAVAVLAEGEEVEGR</sequence>
<keyword evidence="2" id="KW-0597">Phosphoprotein</keyword>
<feature type="region of interest" description="N-terminal hotdog fold" evidence="4">
    <location>
        <begin position="1314"/>
        <end position="1444"/>
    </location>
</feature>
<dbReference type="Gene3D" id="3.40.366.10">
    <property type="entry name" value="Malonyl-Coenzyme A Acyl Carrier Protein, domain 2"/>
    <property type="match status" value="1"/>
</dbReference>
<dbReference type="InterPro" id="IPR020807">
    <property type="entry name" value="PKS_DH"/>
</dbReference>
<dbReference type="PROSITE" id="PS52004">
    <property type="entry name" value="KS3_2"/>
    <property type="match status" value="1"/>
</dbReference>
<dbReference type="InterPro" id="IPR049551">
    <property type="entry name" value="PKS_DH_C"/>
</dbReference>
<dbReference type="RefSeq" id="WP_208264017.1">
    <property type="nucleotide sequence ID" value="NZ_JAGEOJ010000042.1"/>
</dbReference>
<dbReference type="InterPro" id="IPR049900">
    <property type="entry name" value="PKS_mFAS_DH"/>
</dbReference>
<feature type="domain" description="Ketosynthase family 3 (KS3)" evidence="5">
    <location>
        <begin position="7"/>
        <end position="465"/>
    </location>
</feature>
<evidence type="ECO:0000256" key="3">
    <source>
        <dbReference type="ARBA" id="ARBA00022679"/>
    </source>
</evidence>
<dbReference type="Pfam" id="PF21089">
    <property type="entry name" value="PKS_DH_N"/>
    <property type="match status" value="1"/>
</dbReference>